<dbReference type="CDD" id="cd18785">
    <property type="entry name" value="SF2_C"/>
    <property type="match status" value="1"/>
</dbReference>
<dbReference type="GO" id="GO:0004386">
    <property type="term" value="F:helicase activity"/>
    <property type="evidence" value="ECO:0007669"/>
    <property type="project" value="UniProtKB-KW"/>
</dbReference>
<feature type="domain" description="Helicase/UvrB N-terminal" evidence="1">
    <location>
        <begin position="1"/>
        <end position="252"/>
    </location>
</feature>
<dbReference type="Gene3D" id="3.40.50.300">
    <property type="entry name" value="P-loop containing nucleotide triphosphate hydrolases"/>
    <property type="match status" value="2"/>
</dbReference>
<keyword evidence="3" id="KW-1185">Reference proteome</keyword>
<dbReference type="EMBL" id="JAPAAF010000020">
    <property type="protein sequence ID" value="MCW0483679.1"/>
    <property type="molecule type" value="Genomic_DNA"/>
</dbReference>
<proteinExistence type="predicted"/>
<keyword evidence="2" id="KW-0378">Hydrolase</keyword>
<dbReference type="GO" id="GO:0005829">
    <property type="term" value="C:cytosol"/>
    <property type="evidence" value="ECO:0007669"/>
    <property type="project" value="TreeGrafter"/>
</dbReference>
<dbReference type="GO" id="GO:0016787">
    <property type="term" value="F:hydrolase activity"/>
    <property type="evidence" value="ECO:0007669"/>
    <property type="project" value="InterPro"/>
</dbReference>
<gene>
    <name evidence="2" type="ORF">N2K84_13125</name>
</gene>
<comment type="caution">
    <text evidence="2">The sequence shown here is derived from an EMBL/GenBank/DDBJ whole genome shotgun (WGS) entry which is preliminary data.</text>
</comment>
<accession>A0AA42C7L3</accession>
<dbReference type="GO" id="GO:0003677">
    <property type="term" value="F:DNA binding"/>
    <property type="evidence" value="ECO:0007669"/>
    <property type="project" value="InterPro"/>
</dbReference>
<evidence type="ECO:0000313" key="3">
    <source>
        <dbReference type="Proteomes" id="UP001163821"/>
    </source>
</evidence>
<keyword evidence="2" id="KW-0067">ATP-binding</keyword>
<dbReference type="InterPro" id="IPR050742">
    <property type="entry name" value="Helicase_Restrict-Modif_Enz"/>
</dbReference>
<name>A0AA42C7L3_9BACT</name>
<evidence type="ECO:0000259" key="1">
    <source>
        <dbReference type="Pfam" id="PF04851"/>
    </source>
</evidence>
<dbReference type="PANTHER" id="PTHR47396:SF1">
    <property type="entry name" value="ATP-DEPENDENT HELICASE IRC3-RELATED"/>
    <property type="match status" value="1"/>
</dbReference>
<organism evidence="2 3">
    <name type="scientific">Gaoshiqia sediminis</name>
    <dbReference type="NCBI Taxonomy" id="2986998"/>
    <lineage>
        <taxon>Bacteria</taxon>
        <taxon>Pseudomonadati</taxon>
        <taxon>Bacteroidota</taxon>
        <taxon>Bacteroidia</taxon>
        <taxon>Marinilabiliales</taxon>
        <taxon>Prolixibacteraceae</taxon>
        <taxon>Gaoshiqia</taxon>
    </lineage>
</organism>
<reference evidence="2" key="1">
    <citation type="submission" date="2022-10" db="EMBL/GenBank/DDBJ databases">
        <title>Gaoshiqiia sediminis gen. nov., sp. nov., isolated from coastal sediment.</title>
        <authorList>
            <person name="Yu W.X."/>
            <person name="Mu D.S."/>
            <person name="Du J.Z."/>
            <person name="Liang Y.Q."/>
        </authorList>
    </citation>
    <scope>NUCLEOTIDE SEQUENCE</scope>
    <source>
        <strain evidence="2">A06</strain>
    </source>
</reference>
<protein>
    <submittedName>
        <fullName evidence="2">DEAD/DEAH box helicase family protein</fullName>
    </submittedName>
</protein>
<dbReference type="Proteomes" id="UP001163821">
    <property type="component" value="Unassembled WGS sequence"/>
</dbReference>
<dbReference type="InterPro" id="IPR006935">
    <property type="entry name" value="Helicase/UvrB_N"/>
</dbReference>
<dbReference type="RefSeq" id="WP_282592278.1">
    <property type="nucleotide sequence ID" value="NZ_JAPAAF010000020.1"/>
</dbReference>
<sequence length="893" mass="101832">MELKPYQQQVINDLDKFLEYLNTFQDSAKAFNQFWEDKVGKYQANLDGSYSGMRPYKNNIPGATHIAIKVPTAGGKTFIACNALHSIFKSFDVTRPKAVVWLVPWSNLLQQTAGHLSNPTHPYREKLNALFGNRVEVFEKEELLQGAGFNPTSAKEQLNIFVFNFSSIRINSTKKDDRKVYEQNGALEQFRGFVDKDLVIDDTDETALINVIRSLNPVVVVDESHNAESVLSVEMLNNLNPSVVLDLTATPKENSNIISFVNAMALKKEHMVKLPVIVYNHHKKEEVITSALHLQRQLELLAIEEEKVTGKYIRPIILFQAQSNIKGKDNTTYIHIKEQLTKLRIPEEQIKIKVSGLDELKGINLMAKDCEVRYIITVNALKEGWDCPNAYILASLADKSSAVDVEQILGRVLRQPHVTKHQSPLLNLSFVLSASSKFQETLDNIVKALQDSGFSKEDYYAEEEPEVELTNNEVLQQELFGTSPVSSGNSEDGKVPVDEINIEEIDFDPNVELDSNQIGSTTDIVKQITQKGESEGKSFEQKAESYTEDNTDYLLREMGKQPKKYRIEDPFVDVVNDLAIPQFYRKVPADELHDTIMFEELKQEEQLLNRNSLLKGFKLASKSTEINFDDTDTEVFQVDYNESKHTATKQKVSIRAKAILVDTILSKPKETQIKDITQLIVRKLGDMTPISHEDITKYVTRVFEDLHNDQIRDIINNEFLYISKIKAKVKELESEYAREQFQKLLDTNNILVKPSFKFPNELTQISPSSAIDKSLYEAEASMNGFEQEVIMNIASLENVVFWHRNIEKRGFALNGFESNHYPDFIIFTRNGNLILIETKGDYLDNDESRAKNLLGKKWAEKAGDNFKYFMVFQKKEVPGTYTAQSITEIVRML</sequence>
<dbReference type="AlphaFoldDB" id="A0AA42C7L3"/>
<dbReference type="GO" id="GO:0005524">
    <property type="term" value="F:ATP binding"/>
    <property type="evidence" value="ECO:0007669"/>
    <property type="project" value="InterPro"/>
</dbReference>
<keyword evidence="2" id="KW-0547">Nucleotide-binding</keyword>
<dbReference type="SUPFAM" id="SSF52540">
    <property type="entry name" value="P-loop containing nucleoside triphosphate hydrolases"/>
    <property type="match status" value="2"/>
</dbReference>
<dbReference type="Pfam" id="PF04851">
    <property type="entry name" value="ResIII"/>
    <property type="match status" value="1"/>
</dbReference>
<dbReference type="PANTHER" id="PTHR47396">
    <property type="entry name" value="TYPE I RESTRICTION ENZYME ECOKI R PROTEIN"/>
    <property type="match status" value="1"/>
</dbReference>
<dbReference type="InterPro" id="IPR027417">
    <property type="entry name" value="P-loop_NTPase"/>
</dbReference>
<evidence type="ECO:0000313" key="2">
    <source>
        <dbReference type="EMBL" id="MCW0483679.1"/>
    </source>
</evidence>
<keyword evidence="2" id="KW-0347">Helicase</keyword>